<sequence>MSESTNENTSKLNEISDNIPSPVIGQNKPISRSYSGDSFSSYSDEFDSSRSSDPKL</sequence>
<accession>H2XS08</accession>
<feature type="compositionally biased region" description="Basic and acidic residues" evidence="1">
    <location>
        <begin position="47"/>
        <end position="56"/>
    </location>
</feature>
<proteinExistence type="predicted"/>
<reference evidence="2" key="3">
    <citation type="submission" date="2025-08" db="UniProtKB">
        <authorList>
            <consortium name="Ensembl"/>
        </authorList>
    </citation>
    <scope>IDENTIFICATION</scope>
</reference>
<dbReference type="Proteomes" id="UP000008144">
    <property type="component" value="Chromosome 2"/>
</dbReference>
<protein>
    <submittedName>
        <fullName evidence="2">Uncharacterized protein</fullName>
    </submittedName>
</protein>
<reference evidence="2" key="2">
    <citation type="journal article" date="2008" name="Genome Biol.">
        <title>Improved genome assembly and evidence-based global gene model set for the chordate Ciona intestinalis: new insight into intron and operon populations.</title>
        <authorList>
            <person name="Satou Y."/>
            <person name="Mineta K."/>
            <person name="Ogasawara M."/>
            <person name="Sasakura Y."/>
            <person name="Shoguchi E."/>
            <person name="Ueno K."/>
            <person name="Yamada L."/>
            <person name="Matsumoto J."/>
            <person name="Wasserscheid J."/>
            <person name="Dewar K."/>
            <person name="Wiley G.B."/>
            <person name="Macmil S.L."/>
            <person name="Roe B.A."/>
            <person name="Zeller R.W."/>
            <person name="Hastings K.E."/>
            <person name="Lemaire P."/>
            <person name="Lindquist E."/>
            <person name="Endo T."/>
            <person name="Hotta K."/>
            <person name="Inaba K."/>
        </authorList>
    </citation>
    <scope>NUCLEOTIDE SEQUENCE [LARGE SCALE GENOMIC DNA]</scope>
    <source>
        <strain evidence="2">wild type</strain>
    </source>
</reference>
<feature type="compositionally biased region" description="Polar residues" evidence="1">
    <location>
        <begin position="1"/>
        <end position="19"/>
    </location>
</feature>
<feature type="compositionally biased region" description="Low complexity" evidence="1">
    <location>
        <begin position="31"/>
        <end position="43"/>
    </location>
</feature>
<evidence type="ECO:0000256" key="1">
    <source>
        <dbReference type="SAM" id="MobiDB-lite"/>
    </source>
</evidence>
<dbReference type="InParanoid" id="H2XS08"/>
<reference evidence="3" key="1">
    <citation type="journal article" date="2002" name="Science">
        <title>The draft genome of Ciona intestinalis: insights into chordate and vertebrate origins.</title>
        <authorList>
            <person name="Dehal P."/>
            <person name="Satou Y."/>
            <person name="Campbell R.K."/>
            <person name="Chapman J."/>
            <person name="Degnan B."/>
            <person name="De Tomaso A."/>
            <person name="Davidson B."/>
            <person name="Di Gregorio A."/>
            <person name="Gelpke M."/>
            <person name="Goodstein D.M."/>
            <person name="Harafuji N."/>
            <person name="Hastings K.E."/>
            <person name="Ho I."/>
            <person name="Hotta K."/>
            <person name="Huang W."/>
            <person name="Kawashima T."/>
            <person name="Lemaire P."/>
            <person name="Martinez D."/>
            <person name="Meinertzhagen I.A."/>
            <person name="Necula S."/>
            <person name="Nonaka M."/>
            <person name="Putnam N."/>
            <person name="Rash S."/>
            <person name="Saiga H."/>
            <person name="Satake M."/>
            <person name="Terry A."/>
            <person name="Yamada L."/>
            <person name="Wang H.G."/>
            <person name="Awazu S."/>
            <person name="Azumi K."/>
            <person name="Boore J."/>
            <person name="Branno M."/>
            <person name="Chin-Bow S."/>
            <person name="DeSantis R."/>
            <person name="Doyle S."/>
            <person name="Francino P."/>
            <person name="Keys D.N."/>
            <person name="Haga S."/>
            <person name="Hayashi H."/>
            <person name="Hino K."/>
            <person name="Imai K.S."/>
            <person name="Inaba K."/>
            <person name="Kano S."/>
            <person name="Kobayashi K."/>
            <person name="Kobayashi M."/>
            <person name="Lee B.I."/>
            <person name="Makabe K.W."/>
            <person name="Manohar C."/>
            <person name="Matassi G."/>
            <person name="Medina M."/>
            <person name="Mochizuki Y."/>
            <person name="Mount S."/>
            <person name="Morishita T."/>
            <person name="Miura S."/>
            <person name="Nakayama A."/>
            <person name="Nishizaka S."/>
            <person name="Nomoto H."/>
            <person name="Ohta F."/>
            <person name="Oishi K."/>
            <person name="Rigoutsos I."/>
            <person name="Sano M."/>
            <person name="Sasaki A."/>
            <person name="Sasakura Y."/>
            <person name="Shoguchi E."/>
            <person name="Shin-i T."/>
            <person name="Spagnuolo A."/>
            <person name="Stainier D."/>
            <person name="Suzuki M.M."/>
            <person name="Tassy O."/>
            <person name="Takatori N."/>
            <person name="Tokuoka M."/>
            <person name="Yagi K."/>
            <person name="Yoshizaki F."/>
            <person name="Wada S."/>
            <person name="Zhang C."/>
            <person name="Hyatt P.D."/>
            <person name="Larimer F."/>
            <person name="Detter C."/>
            <person name="Doggett N."/>
            <person name="Glavina T."/>
            <person name="Hawkins T."/>
            <person name="Richardson P."/>
            <person name="Lucas S."/>
            <person name="Kohara Y."/>
            <person name="Levine M."/>
            <person name="Satoh N."/>
            <person name="Rokhsar D.S."/>
        </authorList>
    </citation>
    <scope>NUCLEOTIDE SEQUENCE [LARGE SCALE GENOMIC DNA]</scope>
</reference>
<name>H2XS08_CIOIN</name>
<reference evidence="2" key="4">
    <citation type="submission" date="2025-09" db="UniProtKB">
        <authorList>
            <consortium name="Ensembl"/>
        </authorList>
    </citation>
    <scope>IDENTIFICATION</scope>
</reference>
<feature type="region of interest" description="Disordered" evidence="1">
    <location>
        <begin position="1"/>
        <end position="56"/>
    </location>
</feature>
<dbReference type="EMBL" id="EAAA01001562">
    <property type="status" value="NOT_ANNOTATED_CDS"/>
    <property type="molecule type" value="Genomic_DNA"/>
</dbReference>
<evidence type="ECO:0000313" key="2">
    <source>
        <dbReference type="Ensembl" id="ENSCINP00000032442.1"/>
    </source>
</evidence>
<organism evidence="2 3">
    <name type="scientific">Ciona intestinalis</name>
    <name type="common">Transparent sea squirt</name>
    <name type="synonym">Ascidia intestinalis</name>
    <dbReference type="NCBI Taxonomy" id="7719"/>
    <lineage>
        <taxon>Eukaryota</taxon>
        <taxon>Metazoa</taxon>
        <taxon>Chordata</taxon>
        <taxon>Tunicata</taxon>
        <taxon>Ascidiacea</taxon>
        <taxon>Phlebobranchia</taxon>
        <taxon>Cionidae</taxon>
        <taxon>Ciona</taxon>
    </lineage>
</organism>
<dbReference type="HOGENOM" id="CLU_3013467_0_0_1"/>
<keyword evidence="3" id="KW-1185">Reference proteome</keyword>
<evidence type="ECO:0000313" key="3">
    <source>
        <dbReference type="Proteomes" id="UP000008144"/>
    </source>
</evidence>
<dbReference type="Ensembl" id="ENSCINT00000036104.1">
    <property type="protein sequence ID" value="ENSCINP00000032442.1"/>
    <property type="gene ID" value="ENSCING00000018628.1"/>
</dbReference>
<dbReference type="AlphaFoldDB" id="H2XS08"/>